<name>A0A7K0CL41_9ACTN</name>
<dbReference type="EMBL" id="WEGJ01000014">
    <property type="protein sequence ID" value="MQY13712.1"/>
    <property type="molecule type" value="Genomic_DNA"/>
</dbReference>
<dbReference type="Pfam" id="PF01063">
    <property type="entry name" value="Aminotran_4"/>
    <property type="match status" value="1"/>
</dbReference>
<keyword evidence="2" id="KW-1185">Reference proteome</keyword>
<comment type="caution">
    <text evidence="1">The sequence shown here is derived from an EMBL/GenBank/DDBJ whole genome shotgun (WGS) entry which is preliminary data.</text>
</comment>
<dbReference type="AlphaFoldDB" id="A0A7K0CL41"/>
<reference evidence="1 2" key="1">
    <citation type="submission" date="2019-10" db="EMBL/GenBank/DDBJ databases">
        <title>Streptomyces smaragdinus sp. nov. and Streptomyces fabii sp. nov., isolated from the gut of fungus growing-termite Macrotermes natalensis.</title>
        <authorList>
            <person name="Schwitalla J."/>
            <person name="Benndorf R."/>
            <person name="Martin K."/>
            <person name="De Beer W."/>
            <person name="Kaster A.-K."/>
            <person name="Vollmers J."/>
            <person name="Poulsen M."/>
            <person name="Beemelmanns C."/>
        </authorList>
    </citation>
    <scope>NUCLEOTIDE SEQUENCE [LARGE SCALE GENOMIC DNA]</scope>
    <source>
        <strain evidence="1 2">RB5</strain>
    </source>
</reference>
<protein>
    <recommendedName>
        <fullName evidence="3">Aminotransferase</fullName>
    </recommendedName>
</protein>
<accession>A0A7K0CL41</accession>
<evidence type="ECO:0000313" key="1">
    <source>
        <dbReference type="EMBL" id="MQY13712.1"/>
    </source>
</evidence>
<dbReference type="InterPro" id="IPR043132">
    <property type="entry name" value="BCAT-like_C"/>
</dbReference>
<evidence type="ECO:0008006" key="3">
    <source>
        <dbReference type="Google" id="ProtNLM"/>
    </source>
</evidence>
<dbReference type="InterPro" id="IPR001544">
    <property type="entry name" value="Aminotrans_IV"/>
</dbReference>
<dbReference type="SUPFAM" id="SSF56752">
    <property type="entry name" value="D-aminoacid aminotransferase-like PLP-dependent enzymes"/>
    <property type="match status" value="1"/>
</dbReference>
<dbReference type="Gene3D" id="3.20.10.10">
    <property type="entry name" value="D-amino Acid Aminotransferase, subunit A, domain 2"/>
    <property type="match status" value="1"/>
</dbReference>
<dbReference type="Proteomes" id="UP000466345">
    <property type="component" value="Unassembled WGS sequence"/>
</dbReference>
<evidence type="ECO:0000313" key="2">
    <source>
        <dbReference type="Proteomes" id="UP000466345"/>
    </source>
</evidence>
<sequence>MMILPGTSHSDANRSYRAYTNHATGPDEATDPHVLVTVRPAANLPMPPLRVKTVRYERDVPAVKHLGLFGALHARRAARIDGYEDALFVGADDLVSEGGTWNVAFVGEDGIVWPKADVLPGVTMALLQQIGEHHTAPVTLADAQHMHAAFATNTTIGVRALSAIDDIPMATDHPLLAQLRDAYLALPGERL</sequence>
<proteinExistence type="predicted"/>
<gene>
    <name evidence="1" type="ORF">SRB5_38630</name>
</gene>
<organism evidence="1 2">
    <name type="scientific">Streptomyces smaragdinus</name>
    <dbReference type="NCBI Taxonomy" id="2585196"/>
    <lineage>
        <taxon>Bacteria</taxon>
        <taxon>Bacillati</taxon>
        <taxon>Actinomycetota</taxon>
        <taxon>Actinomycetes</taxon>
        <taxon>Kitasatosporales</taxon>
        <taxon>Streptomycetaceae</taxon>
        <taxon>Streptomyces</taxon>
    </lineage>
</organism>
<dbReference type="GO" id="GO:0003824">
    <property type="term" value="F:catalytic activity"/>
    <property type="evidence" value="ECO:0007669"/>
    <property type="project" value="InterPro"/>
</dbReference>
<dbReference type="InterPro" id="IPR036038">
    <property type="entry name" value="Aminotransferase-like"/>
</dbReference>